<proteinExistence type="predicted"/>
<accession>A0AAD9ZRT4</accession>
<dbReference type="InterPro" id="IPR040404">
    <property type="entry name" value="Phylloplanin-like"/>
</dbReference>
<comment type="caution">
    <text evidence="1">The sequence shown here is derived from an EMBL/GenBank/DDBJ whole genome shotgun (WGS) entry which is preliminary data.</text>
</comment>
<evidence type="ECO:0000313" key="2">
    <source>
        <dbReference type="Proteomes" id="UP001281410"/>
    </source>
</evidence>
<evidence type="ECO:0000313" key="1">
    <source>
        <dbReference type="EMBL" id="KAK3189583.1"/>
    </source>
</evidence>
<organism evidence="1 2">
    <name type="scientific">Dipteronia sinensis</name>
    <dbReference type="NCBI Taxonomy" id="43782"/>
    <lineage>
        <taxon>Eukaryota</taxon>
        <taxon>Viridiplantae</taxon>
        <taxon>Streptophyta</taxon>
        <taxon>Embryophyta</taxon>
        <taxon>Tracheophyta</taxon>
        <taxon>Spermatophyta</taxon>
        <taxon>Magnoliopsida</taxon>
        <taxon>eudicotyledons</taxon>
        <taxon>Gunneridae</taxon>
        <taxon>Pentapetalae</taxon>
        <taxon>rosids</taxon>
        <taxon>malvids</taxon>
        <taxon>Sapindales</taxon>
        <taxon>Sapindaceae</taxon>
        <taxon>Hippocastanoideae</taxon>
        <taxon>Acereae</taxon>
        <taxon>Dipteronia</taxon>
    </lineage>
</organism>
<keyword evidence="2" id="KW-1185">Reference proteome</keyword>
<reference evidence="1" key="1">
    <citation type="journal article" date="2023" name="Plant J.">
        <title>Genome sequences and population genomics provide insights into the demographic history, inbreeding, and mutation load of two 'living fossil' tree species of Dipteronia.</title>
        <authorList>
            <person name="Feng Y."/>
            <person name="Comes H.P."/>
            <person name="Chen J."/>
            <person name="Zhu S."/>
            <person name="Lu R."/>
            <person name="Zhang X."/>
            <person name="Li P."/>
            <person name="Qiu J."/>
            <person name="Olsen K.M."/>
            <person name="Qiu Y."/>
        </authorList>
    </citation>
    <scope>NUCLEOTIDE SEQUENCE</scope>
    <source>
        <strain evidence="1">NBL</strain>
    </source>
</reference>
<dbReference type="PANTHER" id="PTHR34458">
    <property type="entry name" value="POLLEN OLE E 1 ALLERGEN AND EXTENSIN FAMILY PROTEIN-RELATED"/>
    <property type="match status" value="1"/>
</dbReference>
<dbReference type="Proteomes" id="UP001281410">
    <property type="component" value="Unassembled WGS sequence"/>
</dbReference>
<protein>
    <submittedName>
        <fullName evidence="1">Uncharacterized protein</fullName>
    </submittedName>
</protein>
<dbReference type="PANTHER" id="PTHR34458:SF5">
    <property type="entry name" value="POLLEN OLE E 1 ALLERGEN AND EXTENSIN FAMILY PROTEIN"/>
    <property type="match status" value="1"/>
</dbReference>
<name>A0AAD9ZRT4_9ROSI</name>
<gene>
    <name evidence="1" type="ORF">Dsin_029144</name>
</gene>
<dbReference type="EMBL" id="JANJYJ010000009">
    <property type="protein sequence ID" value="KAK3189583.1"/>
    <property type="molecule type" value="Genomic_DNA"/>
</dbReference>
<sequence length="250" mass="27482">MSESELSSPVVSSVENPEPLCSICLEEVSATCGRTMLVYGTLLYSLILCALFTDCIGSAFNAAGIMQCPNCRQIENGEWLCFETRDSETDMEQHFNQDVEDQEPEMVGLTKRLNTEEWNHRRVVCFSLFGYMAAKKSPCKEARAFDLRCVDINDALVQLPCGAGNVVSIAITNRSGVFSNIAVFPLNLNLSSLLSNCNLVVNMPLSNCNSTLPSVGRRQLPLQFIGNTLLGPFNILNITIVGPVRFQLLA</sequence>
<dbReference type="AlphaFoldDB" id="A0AAD9ZRT4"/>